<evidence type="ECO:0000313" key="1">
    <source>
        <dbReference type="EMBL" id="KAE9522370.1"/>
    </source>
</evidence>
<protein>
    <submittedName>
        <fullName evidence="1">Uncharacterized protein</fullName>
    </submittedName>
</protein>
<accession>A0A6G0SVF3</accession>
<sequence length="668" mass="76179">MKAKRKIGMGCKGKRKRITKNNSMLTAKKKRTSKKKNSGKRLIPIPGQSGGVVPLIPIFAGLSALGSLMSGGASVYNAIQNSKIKKGNGLYLNNNGLRKKIKIIMIMLPDRPLSTQDIIKYVRKLKINHFRGVFSRDSLPKKPHVIECGILNLDISSGDGSHWVAFHKNKDKVIYFDSFGDLPPPIELQRYFKKFKIVYNYSNYQDFNTFNCGHLYSEIALLSLQTFNSFPNIINAINNRLKIEVIPSKRNKYKLHTFEFCLEEGCYEIEDINNKIAKELSQVNNNYGTQLAFSVRIDPVDFKTYIKCNGILQFNTPYSIAPVFGFKKIRCGPFHEARRSDEAANLNTINSIKVLCNIAHGSFNNQLQSHSIYEFFPSGRTGTKVVQSPSNLIYYRLNKTDINLITIQLVDQNNNPIDNFNETLTSVTLSLTGNATILSVNYFPPINLYEDSEIALLCLQSFNSFPNINENNNKFSIQIVDDENNYTPMMCYIKLEEGCYEIEDINQRVKKQIDDYNSENLTKLTFDISVDPNDFRSYIKCNGILHFEIPFSMAPVFGFEKRQYKPEYAIHRSEKAVNLNTINSIKVMCNIAQGSFNNHLQSHSIYEFFPSERTGCKVIQTPPNLIYYKLNKTNIDSITVQLVDQDHNPIDNFGEALTIVLHIKRYGS</sequence>
<dbReference type="EMBL" id="VYZN01001262">
    <property type="protein sequence ID" value="KAE9522370.1"/>
    <property type="molecule type" value="Genomic_DNA"/>
</dbReference>
<comment type="caution">
    <text evidence="1">The sequence shown here is derived from an EMBL/GenBank/DDBJ whole genome shotgun (WGS) entry which is preliminary data.</text>
</comment>
<organism evidence="1 2">
    <name type="scientific">Aphis glycines</name>
    <name type="common">Soybean aphid</name>
    <dbReference type="NCBI Taxonomy" id="307491"/>
    <lineage>
        <taxon>Eukaryota</taxon>
        <taxon>Metazoa</taxon>
        <taxon>Ecdysozoa</taxon>
        <taxon>Arthropoda</taxon>
        <taxon>Hexapoda</taxon>
        <taxon>Insecta</taxon>
        <taxon>Pterygota</taxon>
        <taxon>Neoptera</taxon>
        <taxon>Paraneoptera</taxon>
        <taxon>Hemiptera</taxon>
        <taxon>Sternorrhyncha</taxon>
        <taxon>Aphidomorpha</taxon>
        <taxon>Aphidoidea</taxon>
        <taxon>Aphididae</taxon>
        <taxon>Aphidini</taxon>
        <taxon>Aphis</taxon>
        <taxon>Aphis</taxon>
    </lineage>
</organism>
<dbReference type="AlphaFoldDB" id="A0A6G0SVF3"/>
<keyword evidence="2" id="KW-1185">Reference proteome</keyword>
<name>A0A6G0SVF3_APHGL</name>
<reference evidence="1 2" key="1">
    <citation type="submission" date="2019-08" db="EMBL/GenBank/DDBJ databases">
        <title>The genome of the soybean aphid Biotype 1, its phylome, world population structure and adaptation to the North American continent.</title>
        <authorList>
            <person name="Giordano R."/>
            <person name="Donthu R.K."/>
            <person name="Hernandez A.G."/>
            <person name="Wright C.L."/>
            <person name="Zimin A.V."/>
        </authorList>
    </citation>
    <scope>NUCLEOTIDE SEQUENCE [LARGE SCALE GENOMIC DNA]</scope>
    <source>
        <tissue evidence="1">Whole aphids</tissue>
    </source>
</reference>
<dbReference type="OrthoDB" id="6422458at2759"/>
<dbReference type="Gene3D" id="3.40.395.10">
    <property type="entry name" value="Adenoviral Proteinase, Chain A"/>
    <property type="match status" value="1"/>
</dbReference>
<gene>
    <name evidence="1" type="ORF">AGLY_017201</name>
</gene>
<dbReference type="Proteomes" id="UP000475862">
    <property type="component" value="Unassembled WGS sequence"/>
</dbReference>
<proteinExistence type="predicted"/>
<evidence type="ECO:0000313" key="2">
    <source>
        <dbReference type="Proteomes" id="UP000475862"/>
    </source>
</evidence>